<dbReference type="AlphaFoldDB" id="A0A9D1XSU8"/>
<proteinExistence type="predicted"/>
<dbReference type="PROSITE" id="PS51257">
    <property type="entry name" value="PROKAR_LIPOPROTEIN"/>
    <property type="match status" value="1"/>
</dbReference>
<evidence type="ECO:0000313" key="3">
    <source>
        <dbReference type="Proteomes" id="UP000823847"/>
    </source>
</evidence>
<gene>
    <name evidence="2" type="ORF">H9848_09990</name>
</gene>
<name>A0A9D1XSU8_9BACT</name>
<feature type="chain" id="PRO_5039388862" evidence="1">
    <location>
        <begin position="20"/>
        <end position="289"/>
    </location>
</feature>
<comment type="caution">
    <text evidence="2">The sequence shown here is derived from an EMBL/GenBank/DDBJ whole genome shotgun (WGS) entry which is preliminary data.</text>
</comment>
<dbReference type="EMBL" id="DXEN01000075">
    <property type="protein sequence ID" value="HIX86918.1"/>
    <property type="molecule type" value="Genomic_DNA"/>
</dbReference>
<dbReference type="Proteomes" id="UP000823847">
    <property type="component" value="Unassembled WGS sequence"/>
</dbReference>
<protein>
    <submittedName>
        <fullName evidence="2">DUF5032 domain-containing protein</fullName>
    </submittedName>
</protein>
<sequence>MRKHLFLLWIGVAALTACGDDDTPVAPVLNKVTKISCYQNGGTTPLFTADINYTGEGNLSNIRFSGTQNLLFIYAGDKFTVTNTGSGTTTAEYTLSGNVITRMTVSKENPYASNEVYVSDEYVYQYAGSSLTRTAWTARWPREDEAGYAGYEERMYPEYEKYTWENGNVVLFAQSQDNREMRYEYNEVAEAPANFPFRVIGTFAPVGFEVVSPLNLLYGTQNRNLPKRAYTYTVPNESAVNAEYTFSYTTVGDYITGMTVEANDYSSGVTNTYTYQFEYNYYNYKYVVE</sequence>
<evidence type="ECO:0000256" key="1">
    <source>
        <dbReference type="SAM" id="SignalP"/>
    </source>
</evidence>
<accession>A0A9D1XSU8</accession>
<dbReference type="Pfam" id="PF16435">
    <property type="entry name" value="DUF5032"/>
    <property type="match status" value="1"/>
</dbReference>
<evidence type="ECO:0000313" key="2">
    <source>
        <dbReference type="EMBL" id="HIX86918.1"/>
    </source>
</evidence>
<keyword evidence="1" id="KW-0732">Signal</keyword>
<reference evidence="2" key="2">
    <citation type="submission" date="2021-04" db="EMBL/GenBank/DDBJ databases">
        <authorList>
            <person name="Gilroy R."/>
        </authorList>
    </citation>
    <scope>NUCLEOTIDE SEQUENCE</scope>
    <source>
        <strain evidence="2">ChiHecec2B26-12326</strain>
    </source>
</reference>
<reference evidence="2" key="1">
    <citation type="journal article" date="2021" name="PeerJ">
        <title>Extensive microbial diversity within the chicken gut microbiome revealed by metagenomics and culture.</title>
        <authorList>
            <person name="Gilroy R."/>
            <person name="Ravi A."/>
            <person name="Getino M."/>
            <person name="Pursley I."/>
            <person name="Horton D.L."/>
            <person name="Alikhan N.F."/>
            <person name="Baker D."/>
            <person name="Gharbi K."/>
            <person name="Hall N."/>
            <person name="Watson M."/>
            <person name="Adriaenssens E.M."/>
            <person name="Foster-Nyarko E."/>
            <person name="Jarju S."/>
            <person name="Secka A."/>
            <person name="Antonio M."/>
            <person name="Oren A."/>
            <person name="Chaudhuri R.R."/>
            <person name="La Ragione R."/>
            <person name="Hildebrand F."/>
            <person name="Pallen M.J."/>
        </authorList>
    </citation>
    <scope>NUCLEOTIDE SEQUENCE</scope>
    <source>
        <strain evidence="2">ChiHecec2B26-12326</strain>
    </source>
</reference>
<dbReference type="InterPro" id="IPR032213">
    <property type="entry name" value="DUF5032"/>
</dbReference>
<organism evidence="2 3">
    <name type="scientific">Candidatus Parabacteroides intestinigallinarum</name>
    <dbReference type="NCBI Taxonomy" id="2838722"/>
    <lineage>
        <taxon>Bacteria</taxon>
        <taxon>Pseudomonadati</taxon>
        <taxon>Bacteroidota</taxon>
        <taxon>Bacteroidia</taxon>
        <taxon>Bacteroidales</taxon>
        <taxon>Tannerellaceae</taxon>
        <taxon>Parabacteroides</taxon>
    </lineage>
</organism>
<feature type="signal peptide" evidence="1">
    <location>
        <begin position="1"/>
        <end position="19"/>
    </location>
</feature>